<dbReference type="EMBL" id="FZOH01000004">
    <property type="protein sequence ID" value="SNS41222.1"/>
    <property type="molecule type" value="Genomic_DNA"/>
</dbReference>
<protein>
    <submittedName>
        <fullName evidence="7">Uncharacterized membrane protein YgaE, UPF0421/DUF939 family</fullName>
    </submittedName>
</protein>
<evidence type="ECO:0000256" key="4">
    <source>
        <dbReference type="ARBA" id="ARBA00022989"/>
    </source>
</evidence>
<evidence type="ECO:0000256" key="2">
    <source>
        <dbReference type="ARBA" id="ARBA00022475"/>
    </source>
</evidence>
<keyword evidence="8" id="KW-1185">Reference proteome</keyword>
<evidence type="ECO:0000256" key="5">
    <source>
        <dbReference type="ARBA" id="ARBA00023136"/>
    </source>
</evidence>
<proteinExistence type="predicted"/>
<evidence type="ECO:0000256" key="6">
    <source>
        <dbReference type="SAM" id="Phobius"/>
    </source>
</evidence>
<keyword evidence="5 6" id="KW-0472">Membrane</keyword>
<evidence type="ECO:0000313" key="8">
    <source>
        <dbReference type="Proteomes" id="UP000198386"/>
    </source>
</evidence>
<reference evidence="8" key="1">
    <citation type="submission" date="2017-06" db="EMBL/GenBank/DDBJ databases">
        <authorList>
            <person name="Varghese N."/>
            <person name="Submissions S."/>
        </authorList>
    </citation>
    <scope>NUCLEOTIDE SEQUENCE [LARGE SCALE GENOMIC DNA]</scope>
    <source>
        <strain evidence="8">DSM 45423</strain>
    </source>
</reference>
<gene>
    <name evidence="7" type="ORF">SAMN04488107_2447</name>
</gene>
<keyword evidence="3 6" id="KW-0812">Transmembrane</keyword>
<organism evidence="7 8">
    <name type="scientific">Geodermatophilus saharensis</name>
    <dbReference type="NCBI Taxonomy" id="1137994"/>
    <lineage>
        <taxon>Bacteria</taxon>
        <taxon>Bacillati</taxon>
        <taxon>Actinomycetota</taxon>
        <taxon>Actinomycetes</taxon>
        <taxon>Geodermatophilales</taxon>
        <taxon>Geodermatophilaceae</taxon>
        <taxon>Geodermatophilus</taxon>
    </lineage>
</organism>
<dbReference type="Proteomes" id="UP000198386">
    <property type="component" value="Unassembled WGS sequence"/>
</dbReference>
<keyword evidence="4 6" id="KW-1133">Transmembrane helix</keyword>
<comment type="subcellular location">
    <subcellularLocation>
        <location evidence="1">Cell membrane</location>
        <topology evidence="1">Multi-pass membrane protein</topology>
    </subcellularLocation>
</comment>
<keyword evidence="2" id="KW-1003">Cell membrane</keyword>
<evidence type="ECO:0000256" key="1">
    <source>
        <dbReference type="ARBA" id="ARBA00004651"/>
    </source>
</evidence>
<dbReference type="RefSeq" id="WP_217897325.1">
    <property type="nucleotide sequence ID" value="NZ_FZOH01000004.1"/>
</dbReference>
<dbReference type="AlphaFoldDB" id="A0A239EBD1"/>
<evidence type="ECO:0000313" key="7">
    <source>
        <dbReference type="EMBL" id="SNS41222.1"/>
    </source>
</evidence>
<feature type="transmembrane region" description="Helical" evidence="6">
    <location>
        <begin position="146"/>
        <end position="165"/>
    </location>
</feature>
<feature type="transmembrane region" description="Helical" evidence="6">
    <location>
        <begin position="79"/>
        <end position="109"/>
    </location>
</feature>
<sequence length="396" mass="42326">MAGSHALPRRLPRLVRRGRTPGLRTAKTVLAAVLAFQLATWLDTSSSPVLAPLTALLVVQLTMYETLTTGWERIASVTAGVLIAALFASVVGLSWWSLGLVVAISLVVGRLLRLGPNLLEVPISAMLVLAVGGAESAALDRVTETLVGAAVGVLVNLVIAPPLYVQPAGEAIAELAERMAEFCEDLAASLRSPWSRRLTDELLARARGLGTEVARADRRLARTEESARLNPRGRAAREAQPRLRNTLTALERVHVSLRTVARVLLDRTYFVPEDEADRAWAEPARQALADVLLAVATTVRDAGAVADGTGPTSGIDPACLDTLLELRGRLADALLVDPRADPAAWSQHGALLDAVDLLRVELATALQPPSTSWAPPPLGAAGRRAVRRAVTRRRRR</sequence>
<evidence type="ECO:0000256" key="3">
    <source>
        <dbReference type="ARBA" id="ARBA00022692"/>
    </source>
</evidence>
<name>A0A239EBD1_9ACTN</name>
<dbReference type="Pfam" id="PF06081">
    <property type="entry name" value="ArAE_1"/>
    <property type="match status" value="1"/>
</dbReference>
<dbReference type="GO" id="GO:0005886">
    <property type="term" value="C:plasma membrane"/>
    <property type="evidence" value="ECO:0007669"/>
    <property type="project" value="UniProtKB-SubCell"/>
</dbReference>
<accession>A0A239EBD1</accession>
<feature type="transmembrane region" description="Helical" evidence="6">
    <location>
        <begin position="121"/>
        <end position="139"/>
    </location>
</feature>
<dbReference type="InterPro" id="IPR010343">
    <property type="entry name" value="ArAE_1"/>
</dbReference>